<dbReference type="Proteomes" id="UP000216024">
    <property type="component" value="Unassembled WGS sequence"/>
</dbReference>
<proteinExistence type="predicted"/>
<keyword evidence="1" id="KW-0812">Transmembrane</keyword>
<dbReference type="OrthoDB" id="1550909at2"/>
<reference evidence="2 3" key="1">
    <citation type="submission" date="2017-06" db="EMBL/GenBank/DDBJ databases">
        <title>Draft genome sequence of anaerobic fermentative bacterium Anaeromicrobium sediminis DY2726D isolated from West Pacific Ocean sediments.</title>
        <authorList>
            <person name="Zeng X."/>
        </authorList>
    </citation>
    <scope>NUCLEOTIDE SEQUENCE [LARGE SCALE GENOMIC DNA]</scope>
    <source>
        <strain evidence="2 3">DY2726D</strain>
    </source>
</reference>
<sequence length="155" mass="18109">MKKISLLIVPLYLIIFGLKKQVDWSLLQWIVAIIISIDIRNGMITNIFYSFIFPKDKKIIQILHAHTIVISIIFAHSITWGVIWYAIFNFSVWFIDKLPKQHHRFVSIAIIILAIGVNVFIYTPPMLFEWLIPMLFINNLIRKSNNTNLGEAYGH</sequence>
<name>A0A267MNT0_9FIRM</name>
<organism evidence="2 3">
    <name type="scientific">Anaeromicrobium sediminis</name>
    <dbReference type="NCBI Taxonomy" id="1478221"/>
    <lineage>
        <taxon>Bacteria</taxon>
        <taxon>Bacillati</taxon>
        <taxon>Bacillota</taxon>
        <taxon>Clostridia</taxon>
        <taxon>Peptostreptococcales</taxon>
        <taxon>Thermotaleaceae</taxon>
        <taxon>Anaeromicrobium</taxon>
    </lineage>
</organism>
<dbReference type="AlphaFoldDB" id="A0A267MNT0"/>
<feature type="transmembrane region" description="Helical" evidence="1">
    <location>
        <begin position="29"/>
        <end position="53"/>
    </location>
</feature>
<dbReference type="RefSeq" id="WP_095131891.1">
    <property type="nucleotide sequence ID" value="NZ_NIBG01000003.1"/>
</dbReference>
<feature type="transmembrane region" description="Helical" evidence="1">
    <location>
        <begin position="65"/>
        <end position="88"/>
    </location>
</feature>
<feature type="transmembrane region" description="Helical" evidence="1">
    <location>
        <begin position="108"/>
        <end position="132"/>
    </location>
</feature>
<dbReference type="EMBL" id="NIBG01000003">
    <property type="protein sequence ID" value="PAB60410.1"/>
    <property type="molecule type" value="Genomic_DNA"/>
</dbReference>
<keyword evidence="1" id="KW-1133">Transmembrane helix</keyword>
<comment type="caution">
    <text evidence="2">The sequence shown here is derived from an EMBL/GenBank/DDBJ whole genome shotgun (WGS) entry which is preliminary data.</text>
</comment>
<evidence type="ECO:0000313" key="3">
    <source>
        <dbReference type="Proteomes" id="UP000216024"/>
    </source>
</evidence>
<gene>
    <name evidence="2" type="ORF">CCE28_05815</name>
</gene>
<protein>
    <submittedName>
        <fullName evidence="2">Uncharacterized protein</fullName>
    </submittedName>
</protein>
<evidence type="ECO:0000313" key="2">
    <source>
        <dbReference type="EMBL" id="PAB60410.1"/>
    </source>
</evidence>
<accession>A0A267MNT0</accession>
<keyword evidence="1" id="KW-0472">Membrane</keyword>
<evidence type="ECO:0000256" key="1">
    <source>
        <dbReference type="SAM" id="Phobius"/>
    </source>
</evidence>
<keyword evidence="3" id="KW-1185">Reference proteome</keyword>